<dbReference type="OMA" id="IWIKKAS"/>
<dbReference type="PANTHER" id="PTHR37271:SF1">
    <property type="entry name" value="KARYOGAMY PROTEIN KAR9"/>
    <property type="match status" value="1"/>
</dbReference>
<evidence type="ECO:0000256" key="1">
    <source>
        <dbReference type="SAM" id="Coils"/>
    </source>
</evidence>
<dbReference type="GO" id="GO:0005938">
    <property type="term" value="C:cell cortex"/>
    <property type="evidence" value="ECO:0007669"/>
    <property type="project" value="TreeGrafter"/>
</dbReference>
<protein>
    <submittedName>
        <fullName evidence="3">Karyogamy protein KAR9</fullName>
    </submittedName>
</protein>
<organism evidence="3 4">
    <name type="scientific">Cyberlindnera fabianii</name>
    <name type="common">Yeast</name>
    <name type="synonym">Hansenula fabianii</name>
    <dbReference type="NCBI Taxonomy" id="36022"/>
    <lineage>
        <taxon>Eukaryota</taxon>
        <taxon>Fungi</taxon>
        <taxon>Dikarya</taxon>
        <taxon>Ascomycota</taxon>
        <taxon>Saccharomycotina</taxon>
        <taxon>Saccharomycetes</taxon>
        <taxon>Phaffomycetales</taxon>
        <taxon>Phaffomycetaceae</taxon>
        <taxon>Cyberlindnera</taxon>
    </lineage>
</organism>
<dbReference type="AlphaFoldDB" id="A0A1V2L8D5"/>
<reference evidence="4" key="1">
    <citation type="journal article" date="2017" name="Genome Announc.">
        <title>Genome sequences of Cyberlindnera fabianii 65, Pichia kudriavzevii 129, and Saccharomyces cerevisiae 131 isolated from fermented masau fruits in Zimbabwe.</title>
        <authorList>
            <person name="van Rijswijck I.M.H."/>
            <person name="Derks M.F.L."/>
            <person name="Abee T."/>
            <person name="de Ridder D."/>
            <person name="Smid E.J."/>
        </authorList>
    </citation>
    <scope>NUCLEOTIDE SEQUENCE [LARGE SCALE GENOMIC DNA]</scope>
    <source>
        <strain evidence="4">65</strain>
    </source>
</reference>
<feature type="compositionally biased region" description="Low complexity" evidence="2">
    <location>
        <begin position="748"/>
        <end position="765"/>
    </location>
</feature>
<feature type="compositionally biased region" description="Low complexity" evidence="2">
    <location>
        <begin position="627"/>
        <end position="639"/>
    </location>
</feature>
<dbReference type="GO" id="GO:0043332">
    <property type="term" value="C:mating projection tip"/>
    <property type="evidence" value="ECO:0007669"/>
    <property type="project" value="TreeGrafter"/>
</dbReference>
<feature type="compositionally biased region" description="Basic and acidic residues" evidence="2">
    <location>
        <begin position="523"/>
        <end position="533"/>
    </location>
</feature>
<feature type="region of interest" description="Disordered" evidence="2">
    <location>
        <begin position="444"/>
        <end position="696"/>
    </location>
</feature>
<evidence type="ECO:0000256" key="2">
    <source>
        <dbReference type="SAM" id="MobiDB-lite"/>
    </source>
</evidence>
<comment type="caution">
    <text evidence="3">The sequence shown here is derived from an EMBL/GenBank/DDBJ whole genome shotgun (WGS) entry which is preliminary data.</text>
</comment>
<proteinExistence type="predicted"/>
<dbReference type="GO" id="GO:0031578">
    <property type="term" value="P:mitotic spindle orientation checkpoint signaling"/>
    <property type="evidence" value="ECO:0007669"/>
    <property type="project" value="TreeGrafter"/>
</dbReference>
<feature type="coiled-coil region" evidence="1">
    <location>
        <begin position="248"/>
        <end position="275"/>
    </location>
</feature>
<keyword evidence="4" id="KW-1185">Reference proteome</keyword>
<evidence type="ECO:0000313" key="4">
    <source>
        <dbReference type="Proteomes" id="UP000189513"/>
    </source>
</evidence>
<evidence type="ECO:0000313" key="3">
    <source>
        <dbReference type="EMBL" id="ONH68113.1"/>
    </source>
</evidence>
<sequence>MSKPLSEILTIRSEFNFFKAAAHLDPFDLHRLESLIDDLLYYTAKVREIFAFIDTLDSSTLDVEWISEGKNKFYEINRNVESIDSIVLQALNLLEANLDEEKMPETTVFDKLDTLSEASLEIKKSHLIPLKTKIDVSVEYNDIYNLTMNSINTELENCLKKCFKIHEKRFSSPVRHAPAFSLEILTKKLLQQRTQLRLPLLNEIDNELYREYLDLKHVVDPLKASLNFIPLRIEDFRKRYAMTNVVDSQKMEDKYEALVKEMNYLQNEVNDLKYELVDKRWSEIFSYLNTEMSFLITNVEKEVSKMGGLDDNSVFKSQVFKRLNYTTDIVENTFIVINQAIDENLLDVRVMEKSNELADAWLQVKEKLPEGYIDMVNDETVVAPAEDLTSNFKKLSLDQGATRKVSDDKTTGQTEHDKRKSRYGQFLFNKMNLKTVIIESDPTSVRKPEELQHNRILTDSGKHNQLDATPSKSKDPSVLTDVRKIPDLKSSLSNRTSGASVRLSGSSTISHHTSNSALSARSSPERTSEKFMSEEFESPVSTKKEVHEETLNQLLNGSPDVFQTPAPKRHVSDPSVMSQSKIPVYQSYKKPRTPENFKSKIPRPTSRVSMDRPSSRLSTQRTERPASRSSMASMRSVSSLGTRSVQRATTSLALSRATRTEIGPSRIGLSHRHSMIPQTPVRATSSTSSSRRKSMIPQPTPIKELIERSGSRLSAERGASRLGYERGSTERSMSILDIERGSVDRSASRMNSGRISSRGSRSNSSLGERIGAPPPRPVWR</sequence>
<dbReference type="InterPro" id="IPR013889">
    <property type="entry name" value="Karyogamy_KAR9"/>
</dbReference>
<feature type="compositionally biased region" description="Basic and acidic residues" evidence="2">
    <location>
        <begin position="404"/>
        <end position="418"/>
    </location>
</feature>
<dbReference type="GO" id="GO:0030473">
    <property type="term" value="P:nuclear migration along microtubule"/>
    <property type="evidence" value="ECO:0007669"/>
    <property type="project" value="TreeGrafter"/>
</dbReference>
<keyword evidence="1" id="KW-0175">Coiled coil</keyword>
<dbReference type="Pfam" id="PF08580">
    <property type="entry name" value="KAR9"/>
    <property type="match status" value="1"/>
</dbReference>
<name>A0A1V2L8D5_CYBFA</name>
<dbReference type="Proteomes" id="UP000189513">
    <property type="component" value="Unassembled WGS sequence"/>
</dbReference>
<feature type="region of interest" description="Disordered" evidence="2">
    <location>
        <begin position="399"/>
        <end position="421"/>
    </location>
</feature>
<feature type="region of interest" description="Disordered" evidence="2">
    <location>
        <begin position="709"/>
        <end position="728"/>
    </location>
</feature>
<dbReference type="GO" id="GO:0051293">
    <property type="term" value="P:establishment of spindle localization"/>
    <property type="evidence" value="ECO:0007669"/>
    <property type="project" value="TreeGrafter"/>
</dbReference>
<accession>A0A1V2L8D5</accession>
<dbReference type="VEuPathDB" id="FungiDB:BON22_1725"/>
<feature type="compositionally biased region" description="Basic and acidic residues" evidence="2">
    <location>
        <begin position="444"/>
        <end position="453"/>
    </location>
</feature>
<feature type="compositionally biased region" description="Polar residues" evidence="2">
    <location>
        <begin position="640"/>
        <end position="653"/>
    </location>
</feature>
<gene>
    <name evidence="3" type="ORF">BON22_1725</name>
</gene>
<feature type="compositionally biased region" description="Polar residues" evidence="2">
    <location>
        <begin position="490"/>
        <end position="522"/>
    </location>
</feature>
<dbReference type="EMBL" id="MPUK01000003">
    <property type="protein sequence ID" value="ONH68113.1"/>
    <property type="molecule type" value="Genomic_DNA"/>
</dbReference>
<dbReference type="PANTHER" id="PTHR37271">
    <property type="entry name" value="KARYOGAMY PROTEIN KAR9"/>
    <property type="match status" value="1"/>
</dbReference>
<dbReference type="GO" id="GO:0005816">
    <property type="term" value="C:spindle pole body"/>
    <property type="evidence" value="ECO:0007669"/>
    <property type="project" value="TreeGrafter"/>
</dbReference>
<dbReference type="STRING" id="36022.A0A1V2L8D5"/>
<feature type="region of interest" description="Disordered" evidence="2">
    <location>
        <begin position="740"/>
        <end position="780"/>
    </location>
</feature>